<dbReference type="Pfam" id="PF01425">
    <property type="entry name" value="Amidase"/>
    <property type="match status" value="1"/>
</dbReference>
<dbReference type="InterPro" id="IPR052739">
    <property type="entry name" value="FAAH2"/>
</dbReference>
<feature type="active site" description="Charge relay system" evidence="2">
    <location>
        <position position="131"/>
    </location>
</feature>
<reference evidence="5" key="2">
    <citation type="submission" date="2020-05" db="UniProtKB">
        <authorList>
            <consortium name="EnsemblMetazoa"/>
        </authorList>
    </citation>
    <scope>IDENTIFICATION</scope>
    <source>
        <strain evidence="5">IAEA</strain>
    </source>
</reference>
<evidence type="ECO:0000313" key="5">
    <source>
        <dbReference type="EnsemblMetazoa" id="GBRI041367-PA"/>
    </source>
</evidence>
<name>A0A1A9X225_9MUSC</name>
<protein>
    <recommendedName>
        <fullName evidence="4">Amidase domain-containing protein</fullName>
    </recommendedName>
</protein>
<dbReference type="Proteomes" id="UP000091820">
    <property type="component" value="Unassembled WGS sequence"/>
</dbReference>
<keyword evidence="6" id="KW-1185">Reference proteome</keyword>
<dbReference type="PROSITE" id="PS00571">
    <property type="entry name" value="AMIDASES"/>
    <property type="match status" value="1"/>
</dbReference>
<evidence type="ECO:0000313" key="6">
    <source>
        <dbReference type="Proteomes" id="UP000091820"/>
    </source>
</evidence>
<dbReference type="InterPro" id="IPR023631">
    <property type="entry name" value="Amidase_dom"/>
</dbReference>
<feature type="domain" description="Amidase" evidence="4">
    <location>
        <begin position="70"/>
        <end position="502"/>
    </location>
</feature>
<accession>A0A1A9X225</accession>
<comment type="similarity">
    <text evidence="1">Belongs to the amidase family.</text>
</comment>
<feature type="active site" description="Acyl-ester intermediate" evidence="2">
    <location>
        <position position="230"/>
    </location>
</feature>
<evidence type="ECO:0000256" key="1">
    <source>
        <dbReference type="ARBA" id="ARBA00009199"/>
    </source>
</evidence>
<dbReference type="SUPFAM" id="SSF75304">
    <property type="entry name" value="Amidase signature (AS) enzymes"/>
    <property type="match status" value="1"/>
</dbReference>
<dbReference type="VEuPathDB" id="VectorBase:GBRI041367"/>
<keyword evidence="3" id="KW-1133">Transmembrane helix</keyword>
<evidence type="ECO:0000259" key="4">
    <source>
        <dbReference type="Pfam" id="PF01425"/>
    </source>
</evidence>
<dbReference type="InterPro" id="IPR020556">
    <property type="entry name" value="Amidase_CS"/>
</dbReference>
<reference evidence="6" key="1">
    <citation type="submission" date="2014-03" db="EMBL/GenBank/DDBJ databases">
        <authorList>
            <person name="Aksoy S."/>
            <person name="Warren W."/>
            <person name="Wilson R.K."/>
        </authorList>
    </citation>
    <scope>NUCLEOTIDE SEQUENCE [LARGE SCALE GENOMIC DNA]</scope>
    <source>
        <strain evidence="6">IAEA</strain>
    </source>
</reference>
<dbReference type="AlphaFoldDB" id="A0A1A9X225"/>
<evidence type="ECO:0000256" key="3">
    <source>
        <dbReference type="SAM" id="Phobius"/>
    </source>
</evidence>
<dbReference type="PANTHER" id="PTHR43372">
    <property type="entry name" value="FATTY-ACID AMIDE HYDROLASE"/>
    <property type="match status" value="1"/>
</dbReference>
<dbReference type="PANTHER" id="PTHR43372:SF1">
    <property type="entry name" value="LD38433P"/>
    <property type="match status" value="1"/>
</dbReference>
<sequence length="524" mass="59133">MAEKEATFLASFLIFLHLLIDHVLEFILGWYLGPKRQCILSQDKDQESIVSKSAVELAQLVRKRKLKSYDVVKAYLGRMEILKQQINAIMDGPFPEALEEATEIDRKLDNNEYSESELKSKPFLGVPFTTKDSTAVAGKLQTLGLISRKNAKAEEDAECVRLMKESGAIIIATSNVPEVNMWCETRNNLIGQTNNPYDLRRSAGGSSGGEAALISSCCTAFGLGTDIGGSIRIPAFKCGIFGHKPTKFAVDTRGCTFRTGKEEQTMVVAGPMARYSRDLMPIFKILLRPEVKEKMQIEKPVDLKKLRYFYIPCNRVWQCNPINNETQMVMHKVRRHFQNLTGNEVQLLKLPGTEYSHKLWRYWMTQEPAEFSKLLGNGIEVHPFAELLKKLVGKSDFTMAAIYGLINSILPPEKEEKMREITSKLKRTLKEILGDDGVLFYHSSPRTAPFHYYPLAKFVDISYFSIFNVLHTPVTQVPMGLDANGMPTGIQVVSNEMNDRLCIAVAEELERGFGGWIPPYNIKN</sequence>
<dbReference type="GO" id="GO:0012505">
    <property type="term" value="C:endomembrane system"/>
    <property type="evidence" value="ECO:0007669"/>
    <property type="project" value="TreeGrafter"/>
</dbReference>
<dbReference type="Gene3D" id="3.90.1300.10">
    <property type="entry name" value="Amidase signature (AS) domain"/>
    <property type="match status" value="1"/>
</dbReference>
<proteinExistence type="inferred from homology"/>
<keyword evidence="3" id="KW-0812">Transmembrane</keyword>
<dbReference type="EnsemblMetazoa" id="GBRI041367-RA">
    <property type="protein sequence ID" value="GBRI041367-PA"/>
    <property type="gene ID" value="GBRI041367"/>
</dbReference>
<feature type="transmembrane region" description="Helical" evidence="3">
    <location>
        <begin position="12"/>
        <end position="32"/>
    </location>
</feature>
<organism evidence="5 6">
    <name type="scientific">Glossina brevipalpis</name>
    <dbReference type="NCBI Taxonomy" id="37001"/>
    <lineage>
        <taxon>Eukaryota</taxon>
        <taxon>Metazoa</taxon>
        <taxon>Ecdysozoa</taxon>
        <taxon>Arthropoda</taxon>
        <taxon>Hexapoda</taxon>
        <taxon>Insecta</taxon>
        <taxon>Pterygota</taxon>
        <taxon>Neoptera</taxon>
        <taxon>Endopterygota</taxon>
        <taxon>Diptera</taxon>
        <taxon>Brachycera</taxon>
        <taxon>Muscomorpha</taxon>
        <taxon>Hippoboscoidea</taxon>
        <taxon>Glossinidae</taxon>
        <taxon>Glossina</taxon>
    </lineage>
</organism>
<dbReference type="InterPro" id="IPR036928">
    <property type="entry name" value="AS_sf"/>
</dbReference>
<keyword evidence="3" id="KW-0472">Membrane</keyword>
<feature type="active site" description="Charge relay system" evidence="2">
    <location>
        <position position="206"/>
    </location>
</feature>
<dbReference type="STRING" id="37001.A0A1A9X225"/>
<evidence type="ECO:0000256" key="2">
    <source>
        <dbReference type="PIRSR" id="PIRSR001221-1"/>
    </source>
</evidence>
<dbReference type="PIRSF" id="PIRSF001221">
    <property type="entry name" value="Amidase_fungi"/>
    <property type="match status" value="1"/>
</dbReference>